<protein>
    <submittedName>
        <fullName evidence="1">Uncharacterized protein</fullName>
    </submittedName>
</protein>
<organism evidence="1">
    <name type="scientific">Anguilla anguilla</name>
    <name type="common">European freshwater eel</name>
    <name type="synonym">Muraena anguilla</name>
    <dbReference type="NCBI Taxonomy" id="7936"/>
    <lineage>
        <taxon>Eukaryota</taxon>
        <taxon>Metazoa</taxon>
        <taxon>Chordata</taxon>
        <taxon>Craniata</taxon>
        <taxon>Vertebrata</taxon>
        <taxon>Euteleostomi</taxon>
        <taxon>Actinopterygii</taxon>
        <taxon>Neopterygii</taxon>
        <taxon>Teleostei</taxon>
        <taxon>Anguilliformes</taxon>
        <taxon>Anguillidae</taxon>
        <taxon>Anguilla</taxon>
    </lineage>
</organism>
<name>A0A0E9VGJ8_ANGAN</name>
<sequence length="39" mass="4304">MFDGIGEALLSRSAKPTQTTNAQGKTVGFSDFSTIWRRK</sequence>
<evidence type="ECO:0000313" key="1">
    <source>
        <dbReference type="EMBL" id="JAH77217.1"/>
    </source>
</evidence>
<proteinExistence type="predicted"/>
<reference evidence="1" key="2">
    <citation type="journal article" date="2015" name="Fish Shellfish Immunol.">
        <title>Early steps in the European eel (Anguilla anguilla)-Vibrio vulnificus interaction in the gills: Role of the RtxA13 toxin.</title>
        <authorList>
            <person name="Callol A."/>
            <person name="Pajuelo D."/>
            <person name="Ebbesson L."/>
            <person name="Teles M."/>
            <person name="MacKenzie S."/>
            <person name="Amaro C."/>
        </authorList>
    </citation>
    <scope>NUCLEOTIDE SEQUENCE</scope>
</reference>
<dbReference type="EMBL" id="GBXM01031360">
    <property type="protein sequence ID" value="JAH77217.1"/>
    <property type="molecule type" value="Transcribed_RNA"/>
</dbReference>
<reference evidence="1" key="1">
    <citation type="submission" date="2014-11" db="EMBL/GenBank/DDBJ databases">
        <authorList>
            <person name="Amaro Gonzalez C."/>
        </authorList>
    </citation>
    <scope>NUCLEOTIDE SEQUENCE</scope>
</reference>
<accession>A0A0E9VGJ8</accession>
<dbReference type="AlphaFoldDB" id="A0A0E9VGJ8"/>